<protein>
    <submittedName>
        <fullName evidence="2">Uncharacterized protein</fullName>
    </submittedName>
</protein>
<evidence type="ECO:0000313" key="2">
    <source>
        <dbReference type="EMBL" id="GAA3496799.1"/>
    </source>
</evidence>
<keyword evidence="3" id="KW-1185">Reference proteome</keyword>
<evidence type="ECO:0000313" key="3">
    <source>
        <dbReference type="Proteomes" id="UP001501455"/>
    </source>
</evidence>
<proteinExistence type="predicted"/>
<feature type="compositionally biased region" description="Low complexity" evidence="1">
    <location>
        <begin position="86"/>
        <end position="101"/>
    </location>
</feature>
<gene>
    <name evidence="2" type="ORF">GCM10019016_039000</name>
</gene>
<comment type="caution">
    <text evidence="2">The sequence shown here is derived from an EMBL/GenBank/DDBJ whole genome shotgun (WGS) entry which is preliminary data.</text>
</comment>
<feature type="compositionally biased region" description="Basic and acidic residues" evidence="1">
    <location>
        <begin position="106"/>
        <end position="115"/>
    </location>
</feature>
<sequence length="115" mass="12135">MLLTPPGRASRRRAAQSPTLHDGTPRSRAFRGRAAPAGPRPARRRRAAAALLASAVAGRDLTGCPHPWLHGATTPPMPGHPERTSAARAATPATGRTSPRTGRMRPRTDPDGGRE</sequence>
<evidence type="ECO:0000256" key="1">
    <source>
        <dbReference type="SAM" id="MobiDB-lite"/>
    </source>
</evidence>
<reference evidence="3" key="1">
    <citation type="journal article" date="2019" name="Int. J. Syst. Evol. Microbiol.">
        <title>The Global Catalogue of Microorganisms (GCM) 10K type strain sequencing project: providing services to taxonomists for standard genome sequencing and annotation.</title>
        <authorList>
            <consortium name="The Broad Institute Genomics Platform"/>
            <consortium name="The Broad Institute Genome Sequencing Center for Infectious Disease"/>
            <person name="Wu L."/>
            <person name="Ma J."/>
        </authorList>
    </citation>
    <scope>NUCLEOTIDE SEQUENCE [LARGE SCALE GENOMIC DNA]</scope>
    <source>
        <strain evidence="3">JCM 4816</strain>
    </source>
</reference>
<organism evidence="2 3">
    <name type="scientific">Streptomyces prasinosporus</name>
    <dbReference type="NCBI Taxonomy" id="68256"/>
    <lineage>
        <taxon>Bacteria</taxon>
        <taxon>Bacillati</taxon>
        <taxon>Actinomycetota</taxon>
        <taxon>Actinomycetes</taxon>
        <taxon>Kitasatosporales</taxon>
        <taxon>Streptomycetaceae</taxon>
        <taxon>Streptomyces</taxon>
        <taxon>Streptomyces albogriseolus group</taxon>
    </lineage>
</organism>
<feature type="region of interest" description="Disordered" evidence="1">
    <location>
        <begin position="60"/>
        <end position="115"/>
    </location>
</feature>
<dbReference type="Proteomes" id="UP001501455">
    <property type="component" value="Unassembled WGS sequence"/>
</dbReference>
<name>A0ABP6TNC6_9ACTN</name>
<accession>A0ABP6TNC6</accession>
<feature type="region of interest" description="Disordered" evidence="1">
    <location>
        <begin position="1"/>
        <end position="48"/>
    </location>
</feature>
<dbReference type="EMBL" id="BAAAXF010000025">
    <property type="protein sequence ID" value="GAA3496799.1"/>
    <property type="molecule type" value="Genomic_DNA"/>
</dbReference>